<dbReference type="AlphaFoldDB" id="A0A0L8UEM0"/>
<dbReference type="Proteomes" id="UP000214596">
    <property type="component" value="Unassembled WGS sequence"/>
</dbReference>
<gene>
    <name evidence="2" type="ORF">CA163_06260</name>
    <name evidence="3" type="ORF">EHC69_24630</name>
    <name evidence="1" type="ORF">I7278_06365</name>
</gene>
<evidence type="ECO:0000313" key="5">
    <source>
        <dbReference type="Proteomes" id="UP000464718"/>
    </source>
</evidence>
<evidence type="ECO:0000313" key="1">
    <source>
        <dbReference type="EMBL" id="HAS6676429.1"/>
    </source>
</evidence>
<reference evidence="1" key="2">
    <citation type="journal article" date="2018" name="Genome Biol.">
        <title>SKESA: strategic k-mer extension for scrupulous assemblies.</title>
        <authorList>
            <person name="Souvorov A."/>
            <person name="Agarwala R."/>
            <person name="Lipman D.J."/>
        </authorList>
    </citation>
    <scope>NUCLEOTIDE SEQUENCE</scope>
    <source>
        <strain evidence="1">1930</strain>
    </source>
</reference>
<dbReference type="Proteomes" id="UP000464718">
    <property type="component" value="Chromosome ii"/>
</dbReference>
<dbReference type="EMBL" id="CP034299">
    <property type="protein sequence ID" value="QHH12459.1"/>
    <property type="molecule type" value="Genomic_DNA"/>
</dbReference>
<dbReference type="Proteomes" id="UP000856022">
    <property type="component" value="Unassembled WGS sequence"/>
</dbReference>
<sequence>MFAYCREVDEFAIEPFHDCYLSATLSHVVFLEAEQYNLHQRRGKMIFKSYEEVVSEYHLEQIVNNIKNGIINVSGSDDIKSLVNDRNCKVDIISKITSLNKSKGSMLIEAACVIHNEITVPKNINKIILVIDVALSNLSTNYVEVYEYESNKTKYETIILARNKFF</sequence>
<dbReference type="EMBL" id="DACQKT010000002">
    <property type="protein sequence ID" value="HAS6676429.1"/>
    <property type="molecule type" value="Genomic_DNA"/>
</dbReference>
<evidence type="ECO:0000313" key="2">
    <source>
        <dbReference type="EMBL" id="OXE33680.1"/>
    </source>
</evidence>
<proteinExistence type="predicted"/>
<dbReference type="EMBL" id="NIXT01000235">
    <property type="protein sequence ID" value="OXE33680.1"/>
    <property type="molecule type" value="Genomic_DNA"/>
</dbReference>
<accession>A0A0L8UEM0</accession>
<evidence type="ECO:0000313" key="3">
    <source>
        <dbReference type="EMBL" id="QHH12459.1"/>
    </source>
</evidence>
<organism evidence="2 4">
    <name type="scientific">Vibrio parahaemolyticus</name>
    <dbReference type="NCBI Taxonomy" id="670"/>
    <lineage>
        <taxon>Bacteria</taxon>
        <taxon>Pseudomonadati</taxon>
        <taxon>Pseudomonadota</taxon>
        <taxon>Gammaproteobacteria</taxon>
        <taxon>Vibrionales</taxon>
        <taxon>Vibrionaceae</taxon>
        <taxon>Vibrio</taxon>
    </lineage>
</organism>
<evidence type="ECO:0000313" key="4">
    <source>
        <dbReference type="Proteomes" id="UP000214596"/>
    </source>
</evidence>
<reference evidence="2 4" key="1">
    <citation type="journal article" date="2017" name="Appl. Environ. Microbiol.">
        <title>Parallel evolution of two clades of a major Atlantic endemic Vibrio parahaemolyticus pathogen lineage by independent acquisition of related pathogenicity islands.</title>
        <authorList>
            <person name="Xu F."/>
            <person name="Gonzalez-Escalona N."/>
            <person name="Drees K.P."/>
            <person name="Sebra R.P."/>
            <person name="Cooper V.S."/>
            <person name="Jones S.H."/>
            <person name="Whistler C.A."/>
        </authorList>
    </citation>
    <scope>NUCLEOTIDE SEQUENCE [LARGE SCALE GENOMIC DNA]</scope>
    <source>
        <strain evidence="2 4">MAVP-3</strain>
    </source>
</reference>
<reference evidence="3 5" key="3">
    <citation type="submission" date="2018-12" db="EMBL/GenBank/DDBJ databases">
        <title>Genomic insights into the evolutionary origins and pathogenicity of five Vibrio parahaemolyticus strains isolated from the shrimp with acute hepatopancreatic necrosis disease (AHPND).</title>
        <authorList>
            <person name="Yang Q."/>
            <person name="Dong X."/>
            <person name="Xie G."/>
            <person name="Fu S."/>
            <person name="Zou P."/>
            <person name="Sun J."/>
            <person name="Wang Y."/>
            <person name="Huang J."/>
        </authorList>
    </citation>
    <scope>NUCLEOTIDE SEQUENCE [LARGE SCALE GENOMIC DNA]</scope>
    <source>
        <strain evidence="3 5">20160303005-1</strain>
    </source>
</reference>
<protein>
    <submittedName>
        <fullName evidence="2">Uncharacterized protein</fullName>
    </submittedName>
</protein>
<reference evidence="1" key="4">
    <citation type="submission" date="2019-12" db="EMBL/GenBank/DDBJ databases">
        <authorList>
            <consortium name="NCBI Pathogen Detection Project"/>
        </authorList>
    </citation>
    <scope>NUCLEOTIDE SEQUENCE</scope>
    <source>
        <strain evidence="1">1930</strain>
    </source>
</reference>
<name>A0A0L8UEM0_VIBPH</name>